<evidence type="ECO:0000256" key="1">
    <source>
        <dbReference type="ARBA" id="ARBA00000085"/>
    </source>
</evidence>
<accession>A0A8J6P6S2</accession>
<feature type="domain" description="Histidine kinase/HSP90-like ATPase" evidence="6">
    <location>
        <begin position="46"/>
        <end position="138"/>
    </location>
</feature>
<dbReference type="RefSeq" id="WP_216714312.1">
    <property type="nucleotide sequence ID" value="NZ_JACVEL010000007.1"/>
</dbReference>
<dbReference type="AlphaFoldDB" id="A0A8J6P6S2"/>
<comment type="caution">
    <text evidence="7">The sequence shown here is derived from an EMBL/GenBank/DDBJ whole genome shotgun (WGS) entry which is preliminary data.</text>
</comment>
<keyword evidence="8" id="KW-1185">Reference proteome</keyword>
<dbReference type="Pfam" id="PF02518">
    <property type="entry name" value="HATPase_c"/>
    <property type="match status" value="1"/>
</dbReference>
<keyword evidence="5" id="KW-0902">Two-component regulatory system</keyword>
<dbReference type="PANTHER" id="PTHR24421">
    <property type="entry name" value="NITRATE/NITRITE SENSOR PROTEIN NARX-RELATED"/>
    <property type="match status" value="1"/>
</dbReference>
<dbReference type="Proteomes" id="UP000652681">
    <property type="component" value="Unassembled WGS sequence"/>
</dbReference>
<evidence type="ECO:0000256" key="5">
    <source>
        <dbReference type="ARBA" id="ARBA00023012"/>
    </source>
</evidence>
<dbReference type="GO" id="GO:0000160">
    <property type="term" value="P:phosphorelay signal transduction system"/>
    <property type="evidence" value="ECO:0007669"/>
    <property type="project" value="UniProtKB-KW"/>
</dbReference>
<reference evidence="7" key="1">
    <citation type="submission" date="2020-09" db="EMBL/GenBank/DDBJ databases">
        <title>Taishania pollutisoli gen. nov., sp. nov., Isolated from Tetrabromobisphenol A-Contaminated Soil.</title>
        <authorList>
            <person name="Chen Q."/>
        </authorList>
    </citation>
    <scope>NUCLEOTIDE SEQUENCE</scope>
    <source>
        <strain evidence="7">CZZ-1</strain>
    </source>
</reference>
<dbReference type="Gene3D" id="3.30.565.10">
    <property type="entry name" value="Histidine kinase-like ATPase, C-terminal domain"/>
    <property type="match status" value="1"/>
</dbReference>
<gene>
    <name evidence="7" type="ORF">H9Y05_10995</name>
</gene>
<dbReference type="CDD" id="cd16917">
    <property type="entry name" value="HATPase_UhpB-NarQ-NarX-like"/>
    <property type="match status" value="1"/>
</dbReference>
<dbReference type="PANTHER" id="PTHR24421:SF10">
    <property type="entry name" value="NITRATE_NITRITE SENSOR PROTEIN NARQ"/>
    <property type="match status" value="1"/>
</dbReference>
<evidence type="ECO:0000313" key="7">
    <source>
        <dbReference type="EMBL" id="MBC9812994.1"/>
    </source>
</evidence>
<evidence type="ECO:0000313" key="8">
    <source>
        <dbReference type="Proteomes" id="UP000652681"/>
    </source>
</evidence>
<evidence type="ECO:0000256" key="4">
    <source>
        <dbReference type="ARBA" id="ARBA00022777"/>
    </source>
</evidence>
<evidence type="ECO:0000259" key="6">
    <source>
        <dbReference type="SMART" id="SM00387"/>
    </source>
</evidence>
<dbReference type="GO" id="GO:0004673">
    <property type="term" value="F:protein histidine kinase activity"/>
    <property type="evidence" value="ECO:0007669"/>
    <property type="project" value="UniProtKB-EC"/>
</dbReference>
<dbReference type="SMART" id="SM00387">
    <property type="entry name" value="HATPase_c"/>
    <property type="match status" value="1"/>
</dbReference>
<organism evidence="7 8">
    <name type="scientific">Taishania pollutisoli</name>
    <dbReference type="NCBI Taxonomy" id="2766479"/>
    <lineage>
        <taxon>Bacteria</taxon>
        <taxon>Pseudomonadati</taxon>
        <taxon>Bacteroidota</taxon>
        <taxon>Flavobacteriia</taxon>
        <taxon>Flavobacteriales</taxon>
        <taxon>Crocinitomicaceae</taxon>
        <taxon>Taishania</taxon>
    </lineage>
</organism>
<sequence>MPPTLENVGLHLAIEELCKNFSTTESVSICYDNPKEQLLFQHLSMEHQIHLYRIIQELINNSIRHAKASEIKLWFEYDDQTALLTYTDNGPGITNYQLTNNGGIGLRNIYSRADIIQATPHFHTNQVKGFKFTLKFNSL</sequence>
<dbReference type="SUPFAM" id="SSF55874">
    <property type="entry name" value="ATPase domain of HSP90 chaperone/DNA topoisomerase II/histidine kinase"/>
    <property type="match status" value="1"/>
</dbReference>
<evidence type="ECO:0000256" key="3">
    <source>
        <dbReference type="ARBA" id="ARBA00022679"/>
    </source>
</evidence>
<dbReference type="InterPro" id="IPR050482">
    <property type="entry name" value="Sensor_HK_TwoCompSys"/>
</dbReference>
<name>A0A8J6P6S2_9FLAO</name>
<keyword evidence="3" id="KW-0808">Transferase</keyword>
<keyword evidence="4" id="KW-0418">Kinase</keyword>
<proteinExistence type="predicted"/>
<dbReference type="InterPro" id="IPR003594">
    <property type="entry name" value="HATPase_dom"/>
</dbReference>
<comment type="catalytic activity">
    <reaction evidence="1">
        <text>ATP + protein L-histidine = ADP + protein N-phospho-L-histidine.</text>
        <dbReference type="EC" id="2.7.13.3"/>
    </reaction>
</comment>
<evidence type="ECO:0000256" key="2">
    <source>
        <dbReference type="ARBA" id="ARBA00012438"/>
    </source>
</evidence>
<dbReference type="EMBL" id="JACVEL010000007">
    <property type="protein sequence ID" value="MBC9812994.1"/>
    <property type="molecule type" value="Genomic_DNA"/>
</dbReference>
<protein>
    <recommendedName>
        <fullName evidence="2">histidine kinase</fullName>
        <ecNumber evidence="2">2.7.13.3</ecNumber>
    </recommendedName>
</protein>
<dbReference type="InterPro" id="IPR036890">
    <property type="entry name" value="HATPase_C_sf"/>
</dbReference>
<dbReference type="EC" id="2.7.13.3" evidence="2"/>